<gene>
    <name evidence="1" type="ORF">BWR60_32825</name>
</gene>
<reference evidence="2" key="1">
    <citation type="submission" date="2017-05" db="EMBL/GenBank/DDBJ databases">
        <authorList>
            <person name="Macchi M."/>
            <person name="Festa S."/>
            <person name="Coppotelli B.M."/>
            <person name="Morelli I.S."/>
        </authorList>
    </citation>
    <scope>NUCLEOTIDE SEQUENCE [LARGE SCALE GENOMIC DNA]</scope>
    <source>
        <strain evidence="2">I</strain>
    </source>
</reference>
<accession>A0A211Z193</accession>
<evidence type="ECO:0000313" key="2">
    <source>
        <dbReference type="Proteomes" id="UP000196655"/>
    </source>
</evidence>
<dbReference type="Proteomes" id="UP000196655">
    <property type="component" value="Unassembled WGS sequence"/>
</dbReference>
<keyword evidence="2" id="KW-1185">Reference proteome</keyword>
<evidence type="ECO:0000313" key="1">
    <source>
        <dbReference type="EMBL" id="OWJ59026.1"/>
    </source>
</evidence>
<name>A0A211Z193_9PROT</name>
<dbReference type="OrthoDB" id="7433325at2"/>
<comment type="caution">
    <text evidence="1">The sequence shown here is derived from an EMBL/GenBank/DDBJ whole genome shotgun (WGS) entry which is preliminary data.</text>
</comment>
<dbReference type="Pfam" id="PF19686">
    <property type="entry name" value="DUF6188"/>
    <property type="match status" value="1"/>
</dbReference>
<dbReference type="EMBL" id="NHON01000125">
    <property type="protein sequence ID" value="OWJ59026.1"/>
    <property type="molecule type" value="Genomic_DNA"/>
</dbReference>
<protein>
    <submittedName>
        <fullName evidence="1">Uncharacterized protein</fullName>
    </submittedName>
</protein>
<organism evidence="1 2">
    <name type="scientific">Inquilinus limosus</name>
    <dbReference type="NCBI Taxonomy" id="171674"/>
    <lineage>
        <taxon>Bacteria</taxon>
        <taxon>Pseudomonadati</taxon>
        <taxon>Pseudomonadota</taxon>
        <taxon>Alphaproteobacteria</taxon>
        <taxon>Rhodospirillales</taxon>
        <taxon>Rhodospirillaceae</taxon>
        <taxon>Inquilinus</taxon>
    </lineage>
</organism>
<dbReference type="AlphaFoldDB" id="A0A211Z193"/>
<dbReference type="RefSeq" id="WP_088156999.1">
    <property type="nucleotide sequence ID" value="NZ_NHON01000125.1"/>
</dbReference>
<proteinExistence type="predicted"/>
<sequence length="145" mass="15787">MDDDWRVTLEQNMVGRRCSVERREADWAINLDGGANVSLPIPWRIIAEGRIAFADEDDGQRFGLPSPVDGEAEANRLLAGKAITRVTVHQETADLTLDFEAGVRLEAFSNSSGYEGWKIILPRGSGGLWIIALGGGGVAVFDNLF</sequence>
<dbReference type="InterPro" id="IPR046179">
    <property type="entry name" value="DUF6188"/>
</dbReference>